<gene>
    <name evidence="1" type="ORF">F4Y08_14190</name>
</gene>
<organism evidence="1">
    <name type="scientific">Caldilineaceae bacterium SB0662_bin_9</name>
    <dbReference type="NCBI Taxonomy" id="2605258"/>
    <lineage>
        <taxon>Bacteria</taxon>
        <taxon>Bacillati</taxon>
        <taxon>Chloroflexota</taxon>
        <taxon>Caldilineae</taxon>
        <taxon>Caldilineales</taxon>
        <taxon>Caldilineaceae</taxon>
    </lineage>
</organism>
<comment type="caution">
    <text evidence="1">The sequence shown here is derived from an EMBL/GenBank/DDBJ whole genome shotgun (WGS) entry which is preliminary data.</text>
</comment>
<evidence type="ECO:0000313" key="1">
    <source>
        <dbReference type="EMBL" id="MYD91458.1"/>
    </source>
</evidence>
<sequence>MIARRFGQWVHEFRFEVKPLDERFRSLGLAGDAKQFYLIKDVFTMRDGDWRNDSRDVVGSTEAWARDQYLSDWNQTFVADVIDQHPHVFTRVETASGLPIRNKQVMAWTGRFERVFESDFQGFLDVEVDPTSGWGWLEMPESSMYDPALEQGPWCIKPRGFAESIEGIGLPSMLGISTFIVWVELPISEYRTLQPAFAGGVSRATEVPDDFAARLADMARVNQVVFFNREATIQQRIIKDGFVPCSGEFEVEHGADRYVAQLAESLQSGEQRAYYIKRNLWHQVHWLPVGVEEH</sequence>
<dbReference type="AlphaFoldDB" id="A0A6B1DW37"/>
<reference evidence="1" key="1">
    <citation type="submission" date="2019-09" db="EMBL/GenBank/DDBJ databases">
        <title>Characterisation of the sponge microbiome using genome-centric metagenomics.</title>
        <authorList>
            <person name="Engelberts J.P."/>
            <person name="Robbins S.J."/>
            <person name="De Goeij J.M."/>
            <person name="Aranda M."/>
            <person name="Bell S.C."/>
            <person name="Webster N.S."/>
        </authorList>
    </citation>
    <scope>NUCLEOTIDE SEQUENCE</scope>
    <source>
        <strain evidence="1">SB0662_bin_9</strain>
    </source>
</reference>
<name>A0A6B1DW37_9CHLR</name>
<accession>A0A6B1DW37</accession>
<proteinExistence type="predicted"/>
<protein>
    <submittedName>
        <fullName evidence="1">Uncharacterized protein</fullName>
    </submittedName>
</protein>
<dbReference type="EMBL" id="VXPY01000095">
    <property type="protein sequence ID" value="MYD91458.1"/>
    <property type="molecule type" value="Genomic_DNA"/>
</dbReference>